<accession>A0A2P5ATL6</accession>
<evidence type="ECO:0000313" key="1">
    <source>
        <dbReference type="EMBL" id="PON39892.1"/>
    </source>
</evidence>
<protein>
    <submittedName>
        <fullName evidence="1">Uncharacterized protein</fullName>
    </submittedName>
</protein>
<dbReference type="EMBL" id="JXTB01000452">
    <property type="protein sequence ID" value="PON39892.1"/>
    <property type="molecule type" value="Genomic_DNA"/>
</dbReference>
<gene>
    <name evidence="1" type="ORF">PanWU01x14_301490</name>
</gene>
<feature type="non-terminal residue" evidence="1">
    <location>
        <position position="1"/>
    </location>
</feature>
<dbReference type="Proteomes" id="UP000237105">
    <property type="component" value="Unassembled WGS sequence"/>
</dbReference>
<proteinExistence type="predicted"/>
<comment type="caution">
    <text evidence="1">The sequence shown here is derived from an EMBL/GenBank/DDBJ whole genome shotgun (WGS) entry which is preliminary data.</text>
</comment>
<evidence type="ECO:0000313" key="2">
    <source>
        <dbReference type="Proteomes" id="UP000237105"/>
    </source>
</evidence>
<keyword evidence="2" id="KW-1185">Reference proteome</keyword>
<name>A0A2P5ATL6_PARAD</name>
<organism evidence="1 2">
    <name type="scientific">Parasponia andersonii</name>
    <name type="common">Sponia andersonii</name>
    <dbReference type="NCBI Taxonomy" id="3476"/>
    <lineage>
        <taxon>Eukaryota</taxon>
        <taxon>Viridiplantae</taxon>
        <taxon>Streptophyta</taxon>
        <taxon>Embryophyta</taxon>
        <taxon>Tracheophyta</taxon>
        <taxon>Spermatophyta</taxon>
        <taxon>Magnoliopsida</taxon>
        <taxon>eudicotyledons</taxon>
        <taxon>Gunneridae</taxon>
        <taxon>Pentapetalae</taxon>
        <taxon>rosids</taxon>
        <taxon>fabids</taxon>
        <taxon>Rosales</taxon>
        <taxon>Cannabaceae</taxon>
        <taxon>Parasponia</taxon>
    </lineage>
</organism>
<reference evidence="2" key="1">
    <citation type="submission" date="2016-06" db="EMBL/GenBank/DDBJ databases">
        <title>Parallel loss of symbiosis genes in relatives of nitrogen-fixing non-legume Parasponia.</title>
        <authorList>
            <person name="Van Velzen R."/>
            <person name="Holmer R."/>
            <person name="Bu F."/>
            <person name="Rutten L."/>
            <person name="Van Zeijl A."/>
            <person name="Liu W."/>
            <person name="Santuari L."/>
            <person name="Cao Q."/>
            <person name="Sharma T."/>
            <person name="Shen D."/>
            <person name="Roswanjaya Y."/>
            <person name="Wardhani T."/>
            <person name="Kalhor M.S."/>
            <person name="Jansen J."/>
            <person name="Van den Hoogen J."/>
            <person name="Gungor B."/>
            <person name="Hartog M."/>
            <person name="Hontelez J."/>
            <person name="Verver J."/>
            <person name="Yang W.-C."/>
            <person name="Schijlen E."/>
            <person name="Repin R."/>
            <person name="Schilthuizen M."/>
            <person name="Schranz E."/>
            <person name="Heidstra R."/>
            <person name="Miyata K."/>
            <person name="Fedorova E."/>
            <person name="Kohlen W."/>
            <person name="Bisseling T."/>
            <person name="Smit S."/>
            <person name="Geurts R."/>
        </authorList>
    </citation>
    <scope>NUCLEOTIDE SEQUENCE [LARGE SCALE GENOMIC DNA]</scope>
    <source>
        <strain evidence="2">cv. WU1-14</strain>
    </source>
</reference>
<sequence length="93" mass="10844">YKRPAPLLVVAIHDQHQLRSRPASRRCRLPILCSSAVHHNKVSPHRTEYQVVVDCPVRCHFASCRTTTESHLPLLKRLLKSEYRPDHRQTKSE</sequence>
<dbReference type="AlphaFoldDB" id="A0A2P5ATL6"/>